<name>A0A8K0NXP3_LADFU</name>
<evidence type="ECO:0000256" key="2">
    <source>
        <dbReference type="SAM" id="Phobius"/>
    </source>
</evidence>
<keyword evidence="2" id="KW-0812">Transmembrane</keyword>
<evidence type="ECO:0000313" key="3">
    <source>
        <dbReference type="EMBL" id="KAG8228290.1"/>
    </source>
</evidence>
<dbReference type="EMBL" id="KZ308365">
    <property type="protein sequence ID" value="KAG8228290.1"/>
    <property type="molecule type" value="Genomic_DNA"/>
</dbReference>
<gene>
    <name evidence="3" type="ORF">J437_LFUL006259</name>
</gene>
<comment type="caution">
    <text evidence="3">The sequence shown here is derived from an EMBL/GenBank/DDBJ whole genome shotgun (WGS) entry which is preliminary data.</text>
</comment>
<keyword evidence="2" id="KW-1133">Transmembrane helix</keyword>
<evidence type="ECO:0000313" key="4">
    <source>
        <dbReference type="Proteomes" id="UP000792457"/>
    </source>
</evidence>
<dbReference type="AlphaFoldDB" id="A0A8K0NXP3"/>
<feature type="compositionally biased region" description="Basic residues" evidence="1">
    <location>
        <begin position="188"/>
        <end position="201"/>
    </location>
</feature>
<dbReference type="Proteomes" id="UP000792457">
    <property type="component" value="Unassembled WGS sequence"/>
</dbReference>
<evidence type="ECO:0000256" key="1">
    <source>
        <dbReference type="SAM" id="MobiDB-lite"/>
    </source>
</evidence>
<accession>A0A8K0NXP3</accession>
<reference evidence="3" key="2">
    <citation type="submission" date="2017-10" db="EMBL/GenBank/DDBJ databases">
        <title>Ladona fulva Genome sequencing and assembly.</title>
        <authorList>
            <person name="Murali S."/>
            <person name="Richards S."/>
            <person name="Bandaranaike D."/>
            <person name="Bellair M."/>
            <person name="Blankenburg K."/>
            <person name="Chao H."/>
            <person name="Dinh H."/>
            <person name="Doddapaneni H."/>
            <person name="Dugan-Rocha S."/>
            <person name="Elkadiri S."/>
            <person name="Gnanaolivu R."/>
            <person name="Hernandez B."/>
            <person name="Skinner E."/>
            <person name="Javaid M."/>
            <person name="Lee S."/>
            <person name="Li M."/>
            <person name="Ming W."/>
            <person name="Munidasa M."/>
            <person name="Muniz J."/>
            <person name="Nguyen L."/>
            <person name="Hughes D."/>
            <person name="Osuji N."/>
            <person name="Pu L.-L."/>
            <person name="Puazo M."/>
            <person name="Qu C."/>
            <person name="Quiroz J."/>
            <person name="Raj R."/>
            <person name="Weissenberger G."/>
            <person name="Xin Y."/>
            <person name="Zou X."/>
            <person name="Han Y."/>
            <person name="Worley K."/>
            <person name="Muzny D."/>
            <person name="Gibbs R."/>
        </authorList>
    </citation>
    <scope>NUCLEOTIDE SEQUENCE</scope>
    <source>
        <strain evidence="3">Sampled in the wild</strain>
    </source>
</reference>
<feature type="compositionally biased region" description="Basic and acidic residues" evidence="1">
    <location>
        <begin position="171"/>
        <end position="187"/>
    </location>
</feature>
<feature type="region of interest" description="Disordered" evidence="1">
    <location>
        <begin position="166"/>
        <end position="229"/>
    </location>
</feature>
<sequence length="229" mass="25010">MSNGLLGLQYKSSGDAVVLSDVSIKDSPGKITGFIFGGFALAAVIVLLVIAYKDQRYIVGEGPSFMFSRFENAPSTGDGPVIRVWGEEVGEAAEEDPGKGGSSWVTMEPVLPSSTPQAFDNPMYNKPGMEEERKDTKAVMSSTVDWNKMKDGSGQSVTMENPVYSALSQKVNEEETTAKTKEEEEKKPKHAKRKPKGRKEKTRKEIITVDETDNGTDSDTMTVIEELDS</sequence>
<organism evidence="3 4">
    <name type="scientific">Ladona fulva</name>
    <name type="common">Scarce chaser dragonfly</name>
    <name type="synonym">Libellula fulva</name>
    <dbReference type="NCBI Taxonomy" id="123851"/>
    <lineage>
        <taxon>Eukaryota</taxon>
        <taxon>Metazoa</taxon>
        <taxon>Ecdysozoa</taxon>
        <taxon>Arthropoda</taxon>
        <taxon>Hexapoda</taxon>
        <taxon>Insecta</taxon>
        <taxon>Pterygota</taxon>
        <taxon>Palaeoptera</taxon>
        <taxon>Odonata</taxon>
        <taxon>Epiprocta</taxon>
        <taxon>Anisoptera</taxon>
        <taxon>Libelluloidea</taxon>
        <taxon>Libellulidae</taxon>
        <taxon>Ladona</taxon>
    </lineage>
</organism>
<protein>
    <submittedName>
        <fullName evidence="3">Uncharacterized protein</fullName>
    </submittedName>
</protein>
<proteinExistence type="predicted"/>
<keyword evidence="4" id="KW-1185">Reference proteome</keyword>
<reference evidence="3" key="1">
    <citation type="submission" date="2013-04" db="EMBL/GenBank/DDBJ databases">
        <authorList>
            <person name="Qu J."/>
            <person name="Murali S.C."/>
            <person name="Bandaranaike D."/>
            <person name="Bellair M."/>
            <person name="Blankenburg K."/>
            <person name="Chao H."/>
            <person name="Dinh H."/>
            <person name="Doddapaneni H."/>
            <person name="Downs B."/>
            <person name="Dugan-Rocha S."/>
            <person name="Elkadiri S."/>
            <person name="Gnanaolivu R.D."/>
            <person name="Hernandez B."/>
            <person name="Javaid M."/>
            <person name="Jayaseelan J.C."/>
            <person name="Lee S."/>
            <person name="Li M."/>
            <person name="Ming W."/>
            <person name="Munidasa M."/>
            <person name="Muniz J."/>
            <person name="Nguyen L."/>
            <person name="Ongeri F."/>
            <person name="Osuji N."/>
            <person name="Pu L.-L."/>
            <person name="Puazo M."/>
            <person name="Qu C."/>
            <person name="Quiroz J."/>
            <person name="Raj R."/>
            <person name="Weissenberger G."/>
            <person name="Xin Y."/>
            <person name="Zou X."/>
            <person name="Han Y."/>
            <person name="Richards S."/>
            <person name="Worley K."/>
            <person name="Muzny D."/>
            <person name="Gibbs R."/>
        </authorList>
    </citation>
    <scope>NUCLEOTIDE SEQUENCE</scope>
    <source>
        <strain evidence="3">Sampled in the wild</strain>
    </source>
</reference>
<keyword evidence="2" id="KW-0472">Membrane</keyword>
<feature type="transmembrane region" description="Helical" evidence="2">
    <location>
        <begin position="31"/>
        <end position="52"/>
    </location>
</feature>